<evidence type="ECO:0000313" key="2">
    <source>
        <dbReference type="EMBL" id="GAA1544236.1"/>
    </source>
</evidence>
<evidence type="ECO:0000259" key="1">
    <source>
        <dbReference type="Pfam" id="PF09347"/>
    </source>
</evidence>
<dbReference type="EMBL" id="BAAANC010000003">
    <property type="protein sequence ID" value="GAA1544236.1"/>
    <property type="molecule type" value="Genomic_DNA"/>
</dbReference>
<reference evidence="2 3" key="1">
    <citation type="journal article" date="2019" name="Int. J. Syst. Evol. Microbiol.">
        <title>The Global Catalogue of Microorganisms (GCM) 10K type strain sequencing project: providing services to taxonomists for standard genome sequencing and annotation.</title>
        <authorList>
            <consortium name="The Broad Institute Genomics Platform"/>
            <consortium name="The Broad Institute Genome Sequencing Center for Infectious Disease"/>
            <person name="Wu L."/>
            <person name="Ma J."/>
        </authorList>
    </citation>
    <scope>NUCLEOTIDE SEQUENCE [LARGE SCALE GENOMIC DNA]</scope>
    <source>
        <strain evidence="2 3">JCM 14303</strain>
    </source>
</reference>
<feature type="domain" description="DUF1989" evidence="1">
    <location>
        <begin position="6"/>
        <end position="95"/>
    </location>
</feature>
<dbReference type="InterPro" id="IPR018959">
    <property type="entry name" value="DUF1989"/>
</dbReference>
<sequence>MTYQHEIPAGAAWSFPVRAGRLIRLTALAPDPNATMLLFGPDRLDRLNVPDTLKAQMSARVRPPMVLMSDRGLALASVTASSLDWHDCLSGFVHDTLLTVELAKYGLGEADLHGSVNFFSKVAIDDRSALTYVPGHAAAGDTVDLRTEQDVLVVVSTARHPLSDQDPAAVRIEVSPATEAHRPQRDEAARALEMSRRTLV</sequence>
<evidence type="ECO:0000313" key="3">
    <source>
        <dbReference type="Proteomes" id="UP001500363"/>
    </source>
</evidence>
<dbReference type="PANTHER" id="PTHR31527">
    <property type="entry name" value="RE64534P"/>
    <property type="match status" value="1"/>
</dbReference>
<proteinExistence type="predicted"/>
<dbReference type="Pfam" id="PF09347">
    <property type="entry name" value="DUF1989"/>
    <property type="match status" value="2"/>
</dbReference>
<gene>
    <name evidence="2" type="ORF">GCM10009741_54420</name>
</gene>
<organism evidence="2 3">
    <name type="scientific">Kribbella lupini</name>
    <dbReference type="NCBI Taxonomy" id="291602"/>
    <lineage>
        <taxon>Bacteria</taxon>
        <taxon>Bacillati</taxon>
        <taxon>Actinomycetota</taxon>
        <taxon>Actinomycetes</taxon>
        <taxon>Propionibacteriales</taxon>
        <taxon>Kribbellaceae</taxon>
        <taxon>Kribbella</taxon>
    </lineage>
</organism>
<keyword evidence="3" id="KW-1185">Reference proteome</keyword>
<name>A0ABN2BPP8_9ACTN</name>
<feature type="domain" description="DUF1989" evidence="1">
    <location>
        <begin position="98"/>
        <end position="152"/>
    </location>
</feature>
<accession>A0ABN2BPP8</accession>
<dbReference type="PANTHER" id="PTHR31527:SF0">
    <property type="entry name" value="RE64534P"/>
    <property type="match status" value="1"/>
</dbReference>
<dbReference type="RefSeq" id="WP_344179118.1">
    <property type="nucleotide sequence ID" value="NZ_BAAANC010000003.1"/>
</dbReference>
<dbReference type="Proteomes" id="UP001500363">
    <property type="component" value="Unassembled WGS sequence"/>
</dbReference>
<protein>
    <submittedName>
        <fullName evidence="2">Urea carboxylase-associated family protein</fullName>
    </submittedName>
</protein>
<comment type="caution">
    <text evidence="2">The sequence shown here is derived from an EMBL/GenBank/DDBJ whole genome shotgun (WGS) entry which is preliminary data.</text>
</comment>